<dbReference type="InterPro" id="IPR019874">
    <property type="entry name" value="RF_methyltr_PrmC"/>
</dbReference>
<keyword evidence="2 4" id="KW-0808">Transferase</keyword>
<evidence type="ECO:0000313" key="7">
    <source>
        <dbReference type="EMBL" id="MDI5889703.1"/>
    </source>
</evidence>
<dbReference type="GO" id="GO:0032259">
    <property type="term" value="P:methylation"/>
    <property type="evidence" value="ECO:0007669"/>
    <property type="project" value="UniProtKB-KW"/>
</dbReference>
<feature type="binding site" evidence="4">
    <location>
        <begin position="189"/>
        <end position="192"/>
    </location>
    <ligand>
        <name>substrate</name>
    </ligand>
</feature>
<feature type="binding site" evidence="4">
    <location>
        <position position="189"/>
    </location>
    <ligand>
        <name>S-adenosyl-L-methionine</name>
        <dbReference type="ChEBI" id="CHEBI:59789"/>
    </ligand>
</feature>
<dbReference type="HAMAP" id="MF_02126">
    <property type="entry name" value="RF_methyltr_PrmC"/>
    <property type="match status" value="1"/>
</dbReference>
<feature type="binding site" evidence="4">
    <location>
        <begin position="119"/>
        <end position="123"/>
    </location>
    <ligand>
        <name>S-adenosyl-L-methionine</name>
        <dbReference type="ChEBI" id="CHEBI:59789"/>
    </ligand>
</feature>
<comment type="similarity">
    <text evidence="4">Belongs to the protein N5-glutamine methyltransferase family. PrmC subfamily.</text>
</comment>
<dbReference type="InterPro" id="IPR040758">
    <property type="entry name" value="PrmC_N"/>
</dbReference>
<sequence>MTLDALLARAARRLVDAGSPSARLDAEVLLCHVLGVDRTWLYTWGDREAPTLVRARFEALLAARAAGQPVAYLTGEREFWGLRLATSPHTLIPRPDTERLVEAAFAHGASPRGRLLDLGTGTGAIALAFASERPGWSVVGIDQSPEAVTLARHNAERLAIANVDFRAGDWFAPLIDQNGGEPFDLIVSNPPYIAEDDPHLRKGDLRFEPYSALVAAEQGLADLRHLVDEARGHLLPGGWLLLEHGHGQGAAVRDALATAGYGQVATLRDLGGHDRVSLGRHVEGGTGGGRS</sequence>
<evidence type="ECO:0000313" key="8">
    <source>
        <dbReference type="Proteomes" id="UP001225957"/>
    </source>
</evidence>
<organism evidence="7 8">
    <name type="scientific">Halomonas rhizosphaerae</name>
    <dbReference type="NCBI Taxonomy" id="3043296"/>
    <lineage>
        <taxon>Bacteria</taxon>
        <taxon>Pseudomonadati</taxon>
        <taxon>Pseudomonadota</taxon>
        <taxon>Gammaproteobacteria</taxon>
        <taxon>Oceanospirillales</taxon>
        <taxon>Halomonadaceae</taxon>
        <taxon>Halomonas</taxon>
    </lineage>
</organism>
<dbReference type="InterPro" id="IPR025714">
    <property type="entry name" value="Methyltranfer_dom"/>
</dbReference>
<gene>
    <name evidence="4 7" type="primary">prmC</name>
    <name evidence="7" type="ORF">QLQ83_01185</name>
</gene>
<dbReference type="PANTHER" id="PTHR18895">
    <property type="entry name" value="HEMK METHYLTRANSFERASE"/>
    <property type="match status" value="1"/>
</dbReference>
<evidence type="ECO:0000256" key="2">
    <source>
        <dbReference type="ARBA" id="ARBA00022679"/>
    </source>
</evidence>
<dbReference type="InterPro" id="IPR004556">
    <property type="entry name" value="HemK-like"/>
</dbReference>
<evidence type="ECO:0000256" key="4">
    <source>
        <dbReference type="HAMAP-Rule" id="MF_02126"/>
    </source>
</evidence>
<feature type="domain" description="Release factor glutamine methyltransferase N-terminal" evidence="6">
    <location>
        <begin position="6"/>
        <end position="75"/>
    </location>
</feature>
<dbReference type="InterPro" id="IPR050320">
    <property type="entry name" value="N5-glutamine_MTase"/>
</dbReference>
<comment type="caution">
    <text evidence="7">The sequence shown here is derived from an EMBL/GenBank/DDBJ whole genome shotgun (WGS) entry which is preliminary data.</text>
</comment>
<dbReference type="NCBIfam" id="TIGR00536">
    <property type="entry name" value="hemK_fam"/>
    <property type="match status" value="1"/>
</dbReference>
<evidence type="ECO:0000256" key="3">
    <source>
        <dbReference type="ARBA" id="ARBA00022691"/>
    </source>
</evidence>
<proteinExistence type="inferred from homology"/>
<dbReference type="Proteomes" id="UP001225957">
    <property type="component" value="Unassembled WGS sequence"/>
</dbReference>
<keyword evidence="3 4" id="KW-0949">S-adenosyl-L-methionine</keyword>
<comment type="catalytic activity">
    <reaction evidence="4">
        <text>L-glutaminyl-[peptide chain release factor] + S-adenosyl-L-methionine = N(5)-methyl-L-glutaminyl-[peptide chain release factor] + S-adenosyl-L-homocysteine + H(+)</text>
        <dbReference type="Rhea" id="RHEA:42896"/>
        <dbReference type="Rhea" id="RHEA-COMP:10271"/>
        <dbReference type="Rhea" id="RHEA-COMP:10272"/>
        <dbReference type="ChEBI" id="CHEBI:15378"/>
        <dbReference type="ChEBI" id="CHEBI:30011"/>
        <dbReference type="ChEBI" id="CHEBI:57856"/>
        <dbReference type="ChEBI" id="CHEBI:59789"/>
        <dbReference type="ChEBI" id="CHEBI:61891"/>
        <dbReference type="EC" id="2.1.1.297"/>
    </reaction>
</comment>
<dbReference type="RefSeq" id="WP_282733746.1">
    <property type="nucleotide sequence ID" value="NZ_JASCQP010000005.1"/>
</dbReference>
<dbReference type="EC" id="2.1.1.297" evidence="4"/>
<keyword evidence="8" id="KW-1185">Reference proteome</keyword>
<protein>
    <recommendedName>
        <fullName evidence="4">Release factor glutamine methyltransferase</fullName>
        <shortName evidence="4">RF MTase</shortName>
        <ecNumber evidence="4">2.1.1.297</ecNumber>
    </recommendedName>
    <alternativeName>
        <fullName evidence="4">N5-glutamine methyltransferase PrmC</fullName>
    </alternativeName>
    <alternativeName>
        <fullName evidence="4">Protein-(glutamine-N5) MTase PrmC</fullName>
    </alternativeName>
    <alternativeName>
        <fullName evidence="4">Protein-glutamine N-methyltransferase PrmC</fullName>
    </alternativeName>
</protein>
<dbReference type="PANTHER" id="PTHR18895:SF74">
    <property type="entry name" value="MTRF1L RELEASE FACTOR GLUTAMINE METHYLTRANSFERASE"/>
    <property type="match status" value="1"/>
</dbReference>
<dbReference type="PROSITE" id="PS00092">
    <property type="entry name" value="N6_MTASE"/>
    <property type="match status" value="1"/>
</dbReference>
<dbReference type="NCBIfam" id="TIGR03534">
    <property type="entry name" value="RF_mod_PrmC"/>
    <property type="match status" value="1"/>
</dbReference>
<dbReference type="EMBL" id="JASCQP010000005">
    <property type="protein sequence ID" value="MDI5889703.1"/>
    <property type="molecule type" value="Genomic_DNA"/>
</dbReference>
<evidence type="ECO:0000259" key="5">
    <source>
        <dbReference type="Pfam" id="PF13847"/>
    </source>
</evidence>
<dbReference type="GO" id="GO:0102559">
    <property type="term" value="F:peptide chain release factor N(5)-glutamine methyltransferase activity"/>
    <property type="evidence" value="ECO:0007669"/>
    <property type="project" value="UniProtKB-EC"/>
</dbReference>
<dbReference type="InterPro" id="IPR002052">
    <property type="entry name" value="DNA_methylase_N6_adenine_CS"/>
</dbReference>
<name>A0ABT6UUT4_9GAMM</name>
<dbReference type="Pfam" id="PF13847">
    <property type="entry name" value="Methyltransf_31"/>
    <property type="match status" value="1"/>
</dbReference>
<comment type="function">
    <text evidence="4">Methylates the class 1 translation termination release factors RF1/PrfA and RF2/PrfB on the glutamine residue of the universally conserved GGQ motif.</text>
</comment>
<evidence type="ECO:0000259" key="6">
    <source>
        <dbReference type="Pfam" id="PF17827"/>
    </source>
</evidence>
<dbReference type="Gene3D" id="1.10.8.10">
    <property type="entry name" value="DNA helicase RuvA subunit, C-terminal domain"/>
    <property type="match status" value="1"/>
</dbReference>
<dbReference type="SUPFAM" id="SSF53335">
    <property type="entry name" value="S-adenosyl-L-methionine-dependent methyltransferases"/>
    <property type="match status" value="1"/>
</dbReference>
<feature type="binding site" evidence="4">
    <location>
        <position position="170"/>
    </location>
    <ligand>
        <name>S-adenosyl-L-methionine</name>
        <dbReference type="ChEBI" id="CHEBI:59789"/>
    </ligand>
</feature>
<dbReference type="Gene3D" id="3.40.50.150">
    <property type="entry name" value="Vaccinia Virus protein VP39"/>
    <property type="match status" value="1"/>
</dbReference>
<dbReference type="Pfam" id="PF17827">
    <property type="entry name" value="PrmC_N"/>
    <property type="match status" value="1"/>
</dbReference>
<keyword evidence="1 4" id="KW-0489">Methyltransferase</keyword>
<dbReference type="InterPro" id="IPR029063">
    <property type="entry name" value="SAM-dependent_MTases_sf"/>
</dbReference>
<accession>A0ABT6UUT4</accession>
<feature type="domain" description="Methyltransferase" evidence="5">
    <location>
        <begin position="113"/>
        <end position="190"/>
    </location>
</feature>
<evidence type="ECO:0000256" key="1">
    <source>
        <dbReference type="ARBA" id="ARBA00022603"/>
    </source>
</evidence>
<reference evidence="7 8" key="1">
    <citation type="submission" date="2023-04" db="EMBL/GenBank/DDBJ databases">
        <title>Halomonas strains isolated from rhizosphere soil.</title>
        <authorList>
            <person name="Xu L."/>
            <person name="Sun J.-Q."/>
        </authorList>
    </citation>
    <scope>NUCLEOTIDE SEQUENCE [LARGE SCALE GENOMIC DNA]</scope>
    <source>
        <strain evidence="7 8">LR5S20</strain>
    </source>
</reference>
<dbReference type="CDD" id="cd02440">
    <property type="entry name" value="AdoMet_MTases"/>
    <property type="match status" value="1"/>
</dbReference>
<feature type="binding site" evidence="4">
    <location>
        <position position="142"/>
    </location>
    <ligand>
        <name>S-adenosyl-L-methionine</name>
        <dbReference type="ChEBI" id="CHEBI:59789"/>
    </ligand>
</feature>